<feature type="repeat" description="ANK" evidence="3">
    <location>
        <begin position="37"/>
        <end position="69"/>
    </location>
</feature>
<dbReference type="EMBL" id="JH159151">
    <property type="protein sequence ID" value="EGZ30131.1"/>
    <property type="molecule type" value="Genomic_DNA"/>
</dbReference>
<dbReference type="Pfam" id="PF00023">
    <property type="entry name" value="Ank"/>
    <property type="match status" value="1"/>
</dbReference>
<protein>
    <submittedName>
        <fullName evidence="4">Uncharacterized protein</fullName>
    </submittedName>
</protein>
<evidence type="ECO:0000313" key="5">
    <source>
        <dbReference type="Proteomes" id="UP000002640"/>
    </source>
</evidence>
<evidence type="ECO:0000256" key="3">
    <source>
        <dbReference type="PROSITE-ProRule" id="PRU00023"/>
    </source>
</evidence>
<dbReference type="SUPFAM" id="SSF48403">
    <property type="entry name" value="Ankyrin repeat"/>
    <property type="match status" value="1"/>
</dbReference>
<dbReference type="SMART" id="SM00248">
    <property type="entry name" value="ANK"/>
    <property type="match status" value="3"/>
</dbReference>
<feature type="repeat" description="ANK" evidence="3">
    <location>
        <begin position="121"/>
        <end position="153"/>
    </location>
</feature>
<dbReference type="Gene3D" id="1.25.40.20">
    <property type="entry name" value="Ankyrin repeat-containing domain"/>
    <property type="match status" value="2"/>
</dbReference>
<feature type="repeat" description="ANK" evidence="3">
    <location>
        <begin position="4"/>
        <end position="36"/>
    </location>
</feature>
<dbReference type="PANTHER" id="PTHR24171:SF9">
    <property type="entry name" value="ANKYRIN REPEAT DOMAIN-CONTAINING PROTEIN 39"/>
    <property type="match status" value="1"/>
</dbReference>
<dbReference type="PANTHER" id="PTHR24171">
    <property type="entry name" value="ANKYRIN REPEAT DOMAIN-CONTAINING PROTEIN 39-RELATED"/>
    <property type="match status" value="1"/>
</dbReference>
<name>G4YJL9_PHYSP</name>
<dbReference type="AlphaFoldDB" id="G4YJL9"/>
<reference evidence="4 5" key="1">
    <citation type="journal article" date="2006" name="Science">
        <title>Phytophthora genome sequences uncover evolutionary origins and mechanisms of pathogenesis.</title>
        <authorList>
            <person name="Tyler B.M."/>
            <person name="Tripathy S."/>
            <person name="Zhang X."/>
            <person name="Dehal P."/>
            <person name="Jiang R.H."/>
            <person name="Aerts A."/>
            <person name="Arredondo F.D."/>
            <person name="Baxter L."/>
            <person name="Bensasson D."/>
            <person name="Beynon J.L."/>
            <person name="Chapman J."/>
            <person name="Damasceno C.M."/>
            <person name="Dorrance A.E."/>
            <person name="Dou D."/>
            <person name="Dickerman A.W."/>
            <person name="Dubchak I.L."/>
            <person name="Garbelotto M."/>
            <person name="Gijzen M."/>
            <person name="Gordon S.G."/>
            <person name="Govers F."/>
            <person name="Grunwald N.J."/>
            <person name="Huang W."/>
            <person name="Ivors K.L."/>
            <person name="Jones R.W."/>
            <person name="Kamoun S."/>
            <person name="Krampis K."/>
            <person name="Lamour K.H."/>
            <person name="Lee M.K."/>
            <person name="McDonald W.H."/>
            <person name="Medina M."/>
            <person name="Meijer H.J."/>
            <person name="Nordberg E.K."/>
            <person name="Maclean D.J."/>
            <person name="Ospina-Giraldo M.D."/>
            <person name="Morris P.F."/>
            <person name="Phuntumart V."/>
            <person name="Putnam N.H."/>
            <person name="Rash S."/>
            <person name="Rose J.K."/>
            <person name="Sakihama Y."/>
            <person name="Salamov A.A."/>
            <person name="Savidor A."/>
            <person name="Scheuring C.F."/>
            <person name="Smith B.M."/>
            <person name="Sobral B.W."/>
            <person name="Terry A."/>
            <person name="Torto-Alalibo T.A."/>
            <person name="Win J."/>
            <person name="Xu Z."/>
            <person name="Zhang H."/>
            <person name="Grigoriev I.V."/>
            <person name="Rokhsar D.S."/>
            <person name="Boore J.L."/>
        </authorList>
    </citation>
    <scope>NUCLEOTIDE SEQUENCE [LARGE SCALE GENOMIC DNA]</scope>
    <source>
        <strain evidence="4 5">P6497</strain>
    </source>
</reference>
<sequence length="162" mass="17577">TQEAANTLLYHAVAKQDESLVKLLLDQGANPNGSKAVGLPPLRAAVVRNNAVLIKLLLSRGADVNHRYTVVTGSKQSALAAIVLDTNDCFQTKTVLFETAASTTYELLLKSGADMNIKNSWHETPLHRQAYNWNSRLVRALVASGADVNAVNKVRECSNSTY</sequence>
<keyword evidence="1" id="KW-0677">Repeat</keyword>
<accession>G4YJL9</accession>
<gene>
    <name evidence="4" type="ORF">PHYSODRAFT_469520</name>
</gene>
<keyword evidence="5" id="KW-1185">Reference proteome</keyword>
<dbReference type="InParanoid" id="G4YJL9"/>
<dbReference type="SMR" id="G4YJL9"/>
<dbReference type="RefSeq" id="XP_009517406.1">
    <property type="nucleotide sequence ID" value="XM_009519111.1"/>
</dbReference>
<dbReference type="GeneID" id="20653823"/>
<proteinExistence type="predicted"/>
<dbReference type="InterPro" id="IPR036770">
    <property type="entry name" value="Ankyrin_rpt-contain_sf"/>
</dbReference>
<evidence type="ECO:0000313" key="4">
    <source>
        <dbReference type="EMBL" id="EGZ30131.1"/>
    </source>
</evidence>
<dbReference type="Pfam" id="PF12796">
    <property type="entry name" value="Ank_2"/>
    <property type="match status" value="1"/>
</dbReference>
<dbReference type="Proteomes" id="UP000002640">
    <property type="component" value="Unassembled WGS sequence"/>
</dbReference>
<organism evidence="4 5">
    <name type="scientific">Phytophthora sojae (strain P6497)</name>
    <name type="common">Soybean stem and root rot agent</name>
    <name type="synonym">Phytophthora megasperma f. sp. glycines</name>
    <dbReference type="NCBI Taxonomy" id="1094619"/>
    <lineage>
        <taxon>Eukaryota</taxon>
        <taxon>Sar</taxon>
        <taxon>Stramenopiles</taxon>
        <taxon>Oomycota</taxon>
        <taxon>Peronosporomycetes</taxon>
        <taxon>Peronosporales</taxon>
        <taxon>Peronosporaceae</taxon>
        <taxon>Phytophthora</taxon>
    </lineage>
</organism>
<feature type="non-terminal residue" evidence="4">
    <location>
        <position position="1"/>
    </location>
</feature>
<dbReference type="PROSITE" id="PS50088">
    <property type="entry name" value="ANK_REPEAT"/>
    <property type="match status" value="3"/>
</dbReference>
<keyword evidence="2 3" id="KW-0040">ANK repeat</keyword>
<dbReference type="InterPro" id="IPR002110">
    <property type="entry name" value="Ankyrin_rpt"/>
</dbReference>
<evidence type="ECO:0000256" key="2">
    <source>
        <dbReference type="ARBA" id="ARBA00023043"/>
    </source>
</evidence>
<evidence type="ECO:0000256" key="1">
    <source>
        <dbReference type="ARBA" id="ARBA00022737"/>
    </source>
</evidence>
<dbReference type="PROSITE" id="PS50297">
    <property type="entry name" value="ANK_REP_REGION"/>
    <property type="match status" value="3"/>
</dbReference>
<dbReference type="KEGG" id="psoj:PHYSODRAFT_469520"/>